<keyword evidence="7" id="KW-1185">Reference proteome</keyword>
<keyword evidence="2 5" id="KW-0808">Transferase</keyword>
<evidence type="ECO:0000256" key="2">
    <source>
        <dbReference type="ARBA" id="ARBA00022679"/>
    </source>
</evidence>
<comment type="similarity">
    <text evidence="5">Belongs to the pyruvate, phosphate/water dikinase regulatory protein family. PSRP subfamily.</text>
</comment>
<dbReference type="RefSeq" id="WP_206575319.1">
    <property type="nucleotide sequence ID" value="NZ_JAFKCV010000015.1"/>
</dbReference>
<accession>A0A939ISY1</accession>
<dbReference type="PANTHER" id="PTHR31756">
    <property type="entry name" value="PYRUVATE, PHOSPHATE DIKINASE REGULATORY PROTEIN 1, CHLOROPLASTIC"/>
    <property type="match status" value="1"/>
</dbReference>
<dbReference type="GO" id="GO:0016776">
    <property type="term" value="F:phosphotransferase activity, phosphate group as acceptor"/>
    <property type="evidence" value="ECO:0007669"/>
    <property type="project" value="UniProtKB-UniRule"/>
</dbReference>
<name>A0A939ISY1_9ALTE</name>
<comment type="caution">
    <text evidence="6">The sequence shown here is derived from an EMBL/GenBank/DDBJ whole genome shotgun (WGS) entry which is preliminary data.</text>
</comment>
<evidence type="ECO:0000256" key="4">
    <source>
        <dbReference type="ARBA" id="ARBA00022777"/>
    </source>
</evidence>
<dbReference type="Pfam" id="PF03618">
    <property type="entry name" value="Kinase-PPPase"/>
    <property type="match status" value="1"/>
</dbReference>
<dbReference type="NCBIfam" id="NF003742">
    <property type="entry name" value="PRK05339.1"/>
    <property type="match status" value="1"/>
</dbReference>
<evidence type="ECO:0000256" key="3">
    <source>
        <dbReference type="ARBA" id="ARBA00022741"/>
    </source>
</evidence>
<sequence length="270" mass="30832">MRTAYYISDGTAITSEVFGHALLSLFPVEFNHITIPFVETPEQAEKVKAKIAKTFKESGERPLVFYTIVNMDVRESISNSVGINYNFLDQFVPPLEKILGIPAKPEKHRTHSIHEKTYDIRIEAVNYALANDDGANVDNYGDADIILVGVSRSGKTPTSLYLALQYGIKAANYPFTEEDMGDMLKLPPRLRQFKSKLFGLTIGAERLHQIRSERRANSRYASMRQCRMELREVENLYRREAIPFLNSTRYSVEEISAKILAETGLQRRKY</sequence>
<keyword evidence="3 5" id="KW-0547">Nucleotide-binding</keyword>
<keyword evidence="4 5" id="KW-0418">Kinase</keyword>
<feature type="binding site" evidence="5">
    <location>
        <begin position="149"/>
        <end position="156"/>
    </location>
    <ligand>
        <name>ADP</name>
        <dbReference type="ChEBI" id="CHEBI:456216"/>
    </ligand>
</feature>
<reference evidence="6" key="1">
    <citation type="submission" date="2021-03" db="EMBL/GenBank/DDBJ databases">
        <title>novel species isolated from a fishpond in China.</title>
        <authorList>
            <person name="Lu H."/>
            <person name="Cai Z."/>
        </authorList>
    </citation>
    <scope>NUCLEOTIDE SEQUENCE</scope>
    <source>
        <strain evidence="6">JCM 30855</strain>
    </source>
</reference>
<evidence type="ECO:0000313" key="7">
    <source>
        <dbReference type="Proteomes" id="UP000664654"/>
    </source>
</evidence>
<dbReference type="GO" id="GO:0004674">
    <property type="term" value="F:protein serine/threonine kinase activity"/>
    <property type="evidence" value="ECO:0007669"/>
    <property type="project" value="UniProtKB-UniRule"/>
</dbReference>
<dbReference type="PANTHER" id="PTHR31756:SF3">
    <property type="entry name" value="PYRUVATE, PHOSPHATE DIKINASE REGULATORY PROTEIN 1, CHLOROPLASTIC"/>
    <property type="match status" value="1"/>
</dbReference>
<dbReference type="EC" id="2.7.4.28" evidence="5"/>
<dbReference type="Proteomes" id="UP000664654">
    <property type="component" value="Unassembled WGS sequence"/>
</dbReference>
<keyword evidence="1 5" id="KW-0723">Serine/threonine-protein kinase</keyword>
<dbReference type="GO" id="GO:0005524">
    <property type="term" value="F:ATP binding"/>
    <property type="evidence" value="ECO:0007669"/>
    <property type="project" value="InterPro"/>
</dbReference>
<comment type="function">
    <text evidence="5">Bifunctional serine/threonine kinase and phosphorylase involved in the regulation of the phosphoenolpyruvate synthase (PEPS) by catalyzing its phosphorylation/dephosphorylation.</text>
</comment>
<gene>
    <name evidence="6" type="ORF">J0A66_18390</name>
</gene>
<protein>
    <recommendedName>
        <fullName evidence="5">Putative phosphoenolpyruvate synthase regulatory protein</fullName>
        <shortName evidence="5">PEP synthase regulatory protein</shortName>
        <shortName evidence="5">PSRP</shortName>
        <ecNumber evidence="5">2.7.11.33</ecNumber>
        <ecNumber evidence="5">2.7.4.28</ecNumber>
    </recommendedName>
    <alternativeName>
        <fullName evidence="5">Pyruvate, water dikinase regulatory protein</fullName>
    </alternativeName>
</protein>
<evidence type="ECO:0000313" key="6">
    <source>
        <dbReference type="EMBL" id="MBN7827207.1"/>
    </source>
</evidence>
<evidence type="ECO:0000256" key="5">
    <source>
        <dbReference type="HAMAP-Rule" id="MF_01062"/>
    </source>
</evidence>
<dbReference type="EMBL" id="JAFKCV010000015">
    <property type="protein sequence ID" value="MBN7827207.1"/>
    <property type="molecule type" value="Genomic_DNA"/>
</dbReference>
<dbReference type="AlphaFoldDB" id="A0A939ISY1"/>
<dbReference type="GO" id="GO:0043531">
    <property type="term" value="F:ADP binding"/>
    <property type="evidence" value="ECO:0007669"/>
    <property type="project" value="UniProtKB-UniRule"/>
</dbReference>
<comment type="catalytic activity">
    <reaction evidence="5">
        <text>[pyruvate, water dikinase]-phosphate + phosphate + H(+) = [pyruvate, water dikinase] + diphosphate</text>
        <dbReference type="Rhea" id="RHEA:48580"/>
        <dbReference type="Rhea" id="RHEA-COMP:11425"/>
        <dbReference type="Rhea" id="RHEA-COMP:11426"/>
        <dbReference type="ChEBI" id="CHEBI:15378"/>
        <dbReference type="ChEBI" id="CHEBI:33019"/>
        <dbReference type="ChEBI" id="CHEBI:43176"/>
        <dbReference type="ChEBI" id="CHEBI:43474"/>
        <dbReference type="ChEBI" id="CHEBI:68546"/>
        <dbReference type="EC" id="2.7.4.28"/>
    </reaction>
</comment>
<dbReference type="HAMAP" id="MF_01062">
    <property type="entry name" value="PSRP"/>
    <property type="match status" value="1"/>
</dbReference>
<proteinExistence type="inferred from homology"/>
<dbReference type="EC" id="2.7.11.33" evidence="5"/>
<evidence type="ECO:0000256" key="1">
    <source>
        <dbReference type="ARBA" id="ARBA00022527"/>
    </source>
</evidence>
<dbReference type="InterPro" id="IPR005177">
    <property type="entry name" value="Kinase-pyrophosphorylase"/>
</dbReference>
<dbReference type="InterPro" id="IPR026530">
    <property type="entry name" value="PSRP"/>
</dbReference>
<comment type="catalytic activity">
    <reaction evidence="5">
        <text>[pyruvate, water dikinase] + ADP = [pyruvate, water dikinase]-phosphate + AMP + H(+)</text>
        <dbReference type="Rhea" id="RHEA:46020"/>
        <dbReference type="Rhea" id="RHEA-COMP:11425"/>
        <dbReference type="Rhea" id="RHEA-COMP:11426"/>
        <dbReference type="ChEBI" id="CHEBI:15378"/>
        <dbReference type="ChEBI" id="CHEBI:43176"/>
        <dbReference type="ChEBI" id="CHEBI:68546"/>
        <dbReference type="ChEBI" id="CHEBI:456215"/>
        <dbReference type="ChEBI" id="CHEBI:456216"/>
        <dbReference type="EC" id="2.7.11.33"/>
    </reaction>
</comment>
<organism evidence="6 7">
    <name type="scientific">Bowmanella dokdonensis</name>
    <dbReference type="NCBI Taxonomy" id="751969"/>
    <lineage>
        <taxon>Bacteria</taxon>
        <taxon>Pseudomonadati</taxon>
        <taxon>Pseudomonadota</taxon>
        <taxon>Gammaproteobacteria</taxon>
        <taxon>Alteromonadales</taxon>
        <taxon>Alteromonadaceae</taxon>
        <taxon>Bowmanella</taxon>
    </lineage>
</organism>